<keyword evidence="5" id="KW-1185">Reference proteome</keyword>
<dbReference type="AlphaFoldDB" id="A0A449AE79"/>
<feature type="domain" description="DUF31" evidence="3">
    <location>
        <begin position="506"/>
        <end position="837"/>
    </location>
</feature>
<dbReference type="PRINTS" id="PR00840">
    <property type="entry name" value="Y06768FAMILY"/>
</dbReference>
<sequence length="921" mass="104130">MKKRILLNLSISGLLVPFIAVSCTSQQKPISNDPVEAYKQTHADVLNKTETTVKVTDEQKVTSALTAYEGLAADVKTSLTSQKTLLDLLNKKISQLKQQNSEGQNNQDPKLPPLSAAEISALISTDDLSSLGTLYFIIEQEASNGLRIPQRVSDFSRISMSQALNSNSGFEAKDPRIGARLLNVRLSEDKSHLVAYVQFGNDQTKQFKLTGFASENGYGGQRLETDDEKSARLNRETNYAVNKSNSEKYDYDLENIKRSLESNALARTFSTTEEAKAAYNKIAKELNMPDYDTASKFGFIIPKYDANGQVVGLDVPTRGPRSVVHWYDHYKTSAPSPQRNTGLARKLINDNYAEAALQSYLLTFRAPIFTNDESVQIALENALGEVEFDIYGMVNLLDDQNAKNEIKARLDADKANNSDGKNTPAVVNAVFNDIINRLQITAGSQSAIEEMWEKKYTPFIKEHWKKLYDAAEKKGIFSQDILNRLKNDINERTVRDYETFVNYKQRSKAKVGNAGTAWILDYEKKEGEEYPTKWYFATNYHVINGWNENTVDTIRMDILKRTNEKHIFNAIKVLSIEEKFNKINVNKSAFKRIFDARDVLTTSPYEISKDQSVKDKEEFIDFAVFEIDFSKFTTNDLDGKTPQEFAKYFTNNYANLEEKLKLKIPTYDYVNNFDKINQPLLAKPGSPEATKQYDNLYVVSYPKARQQGFEDFYLNEHTDADQKAVLASTHTMWTNASSTWYDVTQYNKNDEKTLKQLQKGGTLSHMLNLRQFKDKPGVYDNFLVAPRSSGDKFLESSDDKKEYVNSGIGMLLKNFEVGGGASGSAIRNQNNEIMGILTTVFQHSTTSAGVALRSNGYDYKGLFGTYNLPQYDLIHGGGKDQKVGNSYREKLKTMYGENFKTNLMPNSVKDVPETYKFKQGS</sequence>
<evidence type="ECO:0000256" key="1">
    <source>
        <dbReference type="SAM" id="Coils"/>
    </source>
</evidence>
<organism evidence="4 5">
    <name type="scientific">Mycoplasmopsis bovirhinis</name>
    <dbReference type="NCBI Taxonomy" id="29553"/>
    <lineage>
        <taxon>Bacteria</taxon>
        <taxon>Bacillati</taxon>
        <taxon>Mycoplasmatota</taxon>
        <taxon>Mycoplasmoidales</taxon>
        <taxon>Metamycoplasmataceae</taxon>
        <taxon>Mycoplasmopsis</taxon>
    </lineage>
</organism>
<feature type="chain" id="PRO_5019154577" evidence="2">
    <location>
        <begin position="23"/>
        <end position="921"/>
    </location>
</feature>
<gene>
    <name evidence="4" type="ORF">NCTC10118_00384</name>
</gene>
<name>A0A449AE79_9BACT</name>
<keyword evidence="4" id="KW-0449">Lipoprotein</keyword>
<dbReference type="PROSITE" id="PS51257">
    <property type="entry name" value="PROKAR_LIPOPROTEIN"/>
    <property type="match status" value="1"/>
</dbReference>
<feature type="coiled-coil region" evidence="1">
    <location>
        <begin position="79"/>
        <end position="106"/>
    </location>
</feature>
<proteinExistence type="predicted"/>
<dbReference type="EMBL" id="LR214972">
    <property type="protein sequence ID" value="VEU63276.1"/>
    <property type="molecule type" value="Genomic_DNA"/>
</dbReference>
<reference evidence="4 5" key="1">
    <citation type="submission" date="2019-01" db="EMBL/GenBank/DDBJ databases">
        <authorList>
            <consortium name="Pathogen Informatics"/>
        </authorList>
    </citation>
    <scope>NUCLEOTIDE SEQUENCE [LARGE SCALE GENOMIC DNA]</scope>
    <source>
        <strain evidence="4 5">NCTC10118</strain>
    </source>
</reference>
<dbReference type="OrthoDB" id="393864at2"/>
<evidence type="ECO:0000313" key="4">
    <source>
        <dbReference type="EMBL" id="VEU63276.1"/>
    </source>
</evidence>
<keyword evidence="1" id="KW-0175">Coiled coil</keyword>
<dbReference type="NCBIfam" id="NF045842">
    <property type="entry name" value="MIP_near_MIB"/>
    <property type="match status" value="1"/>
</dbReference>
<protein>
    <submittedName>
        <fullName evidence="4">Membrane-associated lipoprotein</fullName>
    </submittedName>
</protein>
<dbReference type="Proteomes" id="UP000289952">
    <property type="component" value="Chromosome"/>
</dbReference>
<dbReference type="InterPro" id="IPR022381">
    <property type="entry name" value="Uncharacterised_MG067"/>
</dbReference>
<dbReference type="NCBIfam" id="NF045841">
    <property type="entry name" value="Ig_SerProt_MIP"/>
    <property type="match status" value="1"/>
</dbReference>
<keyword evidence="2" id="KW-0732">Signal</keyword>
<evidence type="ECO:0000256" key="2">
    <source>
        <dbReference type="SAM" id="SignalP"/>
    </source>
</evidence>
<evidence type="ECO:0000313" key="5">
    <source>
        <dbReference type="Proteomes" id="UP000289952"/>
    </source>
</evidence>
<dbReference type="Pfam" id="PF01732">
    <property type="entry name" value="Mycop_pep_DUF31"/>
    <property type="match status" value="1"/>
</dbReference>
<dbReference type="RefSeq" id="WP_129621478.1">
    <property type="nucleotide sequence ID" value="NZ_LR214972.1"/>
</dbReference>
<dbReference type="InterPro" id="IPR022382">
    <property type="entry name" value="Mycoplasma_peptidase_DUF31"/>
</dbReference>
<accession>A0A449AE79</accession>
<evidence type="ECO:0000259" key="3">
    <source>
        <dbReference type="Pfam" id="PF01732"/>
    </source>
</evidence>
<feature type="signal peptide" evidence="2">
    <location>
        <begin position="1"/>
        <end position="22"/>
    </location>
</feature>